<feature type="coiled-coil region" evidence="1">
    <location>
        <begin position="41"/>
        <end position="68"/>
    </location>
</feature>
<reference evidence="2 3" key="1">
    <citation type="journal article" date="2019" name="ISME J.">
        <title>Candidatus Macondimonas diazotrophica, a novel gammaproteobacterial genus dominating crude-oil-contaminated coastal sediments.</title>
        <authorList>
            <person name="Karthikeyan S."/>
            <person name="Konstantinidis K."/>
        </authorList>
    </citation>
    <scope>NUCLEOTIDE SEQUENCE [LARGE SCALE GENOMIC DNA]</scope>
    <source>
        <strain evidence="2 3">KTK01</strain>
    </source>
</reference>
<keyword evidence="3" id="KW-1185">Reference proteome</keyword>
<evidence type="ECO:0000313" key="2">
    <source>
        <dbReference type="EMBL" id="TFZ81344.1"/>
    </source>
</evidence>
<dbReference type="AlphaFoldDB" id="A0A4Z0F6T9"/>
<dbReference type="Proteomes" id="UP000297890">
    <property type="component" value="Unassembled WGS sequence"/>
</dbReference>
<dbReference type="InterPro" id="IPR036626">
    <property type="entry name" value="GpW_sf"/>
</dbReference>
<accession>A0A4Z0F6T9</accession>
<proteinExistence type="predicted"/>
<organism evidence="2 3">
    <name type="scientific">Candidatus Macondimonas diazotrophica</name>
    <dbReference type="NCBI Taxonomy" id="2305248"/>
    <lineage>
        <taxon>Bacteria</taxon>
        <taxon>Pseudomonadati</taxon>
        <taxon>Pseudomonadota</taxon>
        <taxon>Gammaproteobacteria</taxon>
        <taxon>Chromatiales</taxon>
        <taxon>Ectothiorhodospiraceae</taxon>
        <taxon>Candidatus Macondimonas</taxon>
    </lineage>
</organism>
<dbReference type="Pfam" id="PF02831">
    <property type="entry name" value="gpW"/>
    <property type="match status" value="1"/>
</dbReference>
<dbReference type="RefSeq" id="WP_135282823.1">
    <property type="nucleotide sequence ID" value="NZ_SRIO01000027.1"/>
</dbReference>
<dbReference type="Gene3D" id="3.30.1580.10">
    <property type="entry name" value="Head-to-tail joining protein W"/>
    <property type="match status" value="1"/>
</dbReference>
<protein>
    <submittedName>
        <fullName evidence="2">Uncharacterized protein</fullName>
    </submittedName>
</protein>
<comment type="caution">
    <text evidence="2">The sequence shown here is derived from an EMBL/GenBank/DDBJ whole genome shotgun (WGS) entry which is preliminary data.</text>
</comment>
<dbReference type="GO" id="GO:0019058">
    <property type="term" value="P:viral life cycle"/>
    <property type="evidence" value="ECO:0007669"/>
    <property type="project" value="InterPro"/>
</dbReference>
<dbReference type="EMBL" id="SRIO01000027">
    <property type="protein sequence ID" value="TFZ81344.1"/>
    <property type="molecule type" value="Genomic_DNA"/>
</dbReference>
<dbReference type="InterPro" id="IPR004174">
    <property type="entry name" value="GpW"/>
</dbReference>
<gene>
    <name evidence="2" type="ORF">E4680_12860</name>
</gene>
<name>A0A4Z0F6T9_9GAMM</name>
<evidence type="ECO:0000256" key="1">
    <source>
        <dbReference type="SAM" id="Coils"/>
    </source>
</evidence>
<keyword evidence="1" id="KW-0175">Coiled coil</keyword>
<evidence type="ECO:0000313" key="3">
    <source>
        <dbReference type="Proteomes" id="UP000297890"/>
    </source>
</evidence>
<sequence>MALSAAEQARLDQLKQARDDLLMGVRVGRFRDSDGVETEYANMTESDRRRLYAAIAELEAKAAGAARRGPARVLW</sequence>